<protein>
    <submittedName>
        <fullName evidence="2">Uncharacterized protein</fullName>
    </submittedName>
</protein>
<evidence type="ECO:0000256" key="1">
    <source>
        <dbReference type="SAM" id="Phobius"/>
    </source>
</evidence>
<keyword evidence="1" id="KW-0812">Transmembrane</keyword>
<accession>A0A2M8DQZ0</accession>
<feature type="transmembrane region" description="Helical" evidence="1">
    <location>
        <begin position="122"/>
        <end position="141"/>
    </location>
</feature>
<evidence type="ECO:0000313" key="3">
    <source>
        <dbReference type="Proteomes" id="UP000230136"/>
    </source>
</evidence>
<feature type="transmembrane region" description="Helical" evidence="1">
    <location>
        <begin position="82"/>
        <end position="101"/>
    </location>
</feature>
<keyword evidence="1" id="KW-0472">Membrane</keyword>
<feature type="transmembrane region" description="Helical" evidence="1">
    <location>
        <begin position="23"/>
        <end position="43"/>
    </location>
</feature>
<sequence>MNLQIPKATEQASEAVSNLTFAYPSWDIIVILVFIAIAIIYAMSLGRRKVLVVLLTTYISLVIANALPFVESLFASTFLDKLFVIKIVLFLAVFAILYLFLNRSALLSYVRGSSPYTPFTQVVALSVLQTGLLISIIISFVPAELVANLSSFTRNAFASEMAQFIWIVLPILTLGLIKKPSKKQLEAEDDEEFES</sequence>
<dbReference type="AlphaFoldDB" id="A0A2M8DQZ0"/>
<keyword evidence="1" id="KW-1133">Transmembrane helix</keyword>
<feature type="transmembrane region" description="Helical" evidence="1">
    <location>
        <begin position="50"/>
        <end position="70"/>
    </location>
</feature>
<name>A0A2M8DQZ0_9BACT</name>
<comment type="caution">
    <text evidence="2">The sequence shown here is derived from an EMBL/GenBank/DDBJ whole genome shotgun (WGS) entry which is preliminary data.</text>
</comment>
<reference evidence="3" key="1">
    <citation type="submission" date="2017-09" db="EMBL/GenBank/DDBJ databases">
        <title>Depth-based differentiation of microbial function through sediment-hosted aquifers and enrichment of novel symbionts in the deep terrestrial subsurface.</title>
        <authorList>
            <person name="Probst A.J."/>
            <person name="Ladd B."/>
            <person name="Jarett J.K."/>
            <person name="Geller-Mcgrath D.E."/>
            <person name="Sieber C.M.K."/>
            <person name="Emerson J.B."/>
            <person name="Anantharaman K."/>
            <person name="Thomas B.C."/>
            <person name="Malmstrom R."/>
            <person name="Stieglmeier M."/>
            <person name="Klingl A."/>
            <person name="Woyke T."/>
            <person name="Ryan C.M."/>
            <person name="Banfield J.F."/>
        </authorList>
    </citation>
    <scope>NUCLEOTIDE SEQUENCE [LARGE SCALE GENOMIC DNA]</scope>
</reference>
<dbReference type="Proteomes" id="UP000230136">
    <property type="component" value="Unassembled WGS sequence"/>
</dbReference>
<gene>
    <name evidence="2" type="ORF">CO073_02835</name>
</gene>
<evidence type="ECO:0000313" key="2">
    <source>
        <dbReference type="EMBL" id="PJC01797.1"/>
    </source>
</evidence>
<feature type="transmembrane region" description="Helical" evidence="1">
    <location>
        <begin position="161"/>
        <end position="177"/>
    </location>
</feature>
<organism evidence="2 3">
    <name type="scientific">Candidatus Komeilibacteria bacterium CG_4_9_14_0_8_um_filter_36_9</name>
    <dbReference type="NCBI Taxonomy" id="1974473"/>
    <lineage>
        <taxon>Bacteria</taxon>
        <taxon>Candidatus Komeiliibacteriota</taxon>
    </lineage>
</organism>
<dbReference type="EMBL" id="PFSY01000129">
    <property type="protein sequence ID" value="PJC01797.1"/>
    <property type="molecule type" value="Genomic_DNA"/>
</dbReference>
<proteinExistence type="predicted"/>